<dbReference type="PANTHER" id="PTHR32410">
    <property type="entry name" value="CYSTEINE/HISTIDINE-RICH C1 DOMAIN FAMILY PROTEIN"/>
    <property type="match status" value="1"/>
</dbReference>
<protein>
    <recommendedName>
        <fullName evidence="2">DC1 domain-containing protein</fullName>
    </recommendedName>
</protein>
<keyword evidence="1" id="KW-0677">Repeat</keyword>
<dbReference type="Pfam" id="PF03107">
    <property type="entry name" value="C1_2"/>
    <property type="match status" value="2"/>
</dbReference>
<proteinExistence type="predicted"/>
<dbReference type="PANTHER" id="PTHR32410:SF165">
    <property type="entry name" value="C1 DOMAIN FAMILY PROTEIN, PUTATIVE-RELATED"/>
    <property type="match status" value="1"/>
</dbReference>
<sequence>MEVLPHFSHAHPLVFNDERNHESGEVFCCAREEVVSGPRFSCMEFEFHLDKNCAKALVEMDHPFHHKHNLKLMASSPYVEDNECKTQDCTICHKEVNMACGSYYCSECKFIIHVNCALQEVDGHCLVFTFHEDTDYSEYLYCDICEKQRSPYTWFYHCAICDNSAHLHCVVGDHPFIKRGMTFIESHHPHVLVFVEKMQNANTLSTRAAALSITVF</sequence>
<feature type="non-terminal residue" evidence="3">
    <location>
        <position position="216"/>
    </location>
</feature>
<evidence type="ECO:0000256" key="1">
    <source>
        <dbReference type="ARBA" id="ARBA00022737"/>
    </source>
</evidence>
<name>A0A7J8VSE3_9ROSI</name>
<feature type="domain" description="DC1" evidence="2">
    <location>
        <begin position="64"/>
        <end position="117"/>
    </location>
</feature>
<dbReference type="InterPro" id="IPR053192">
    <property type="entry name" value="Vacuole_Formation_Reg"/>
</dbReference>
<dbReference type="EMBL" id="JABFAB010000011">
    <property type="protein sequence ID" value="MBA0665319.1"/>
    <property type="molecule type" value="Genomic_DNA"/>
</dbReference>
<keyword evidence="4" id="KW-1185">Reference proteome</keyword>
<evidence type="ECO:0000313" key="4">
    <source>
        <dbReference type="Proteomes" id="UP000593573"/>
    </source>
</evidence>
<evidence type="ECO:0000259" key="2">
    <source>
        <dbReference type="Pfam" id="PF03107"/>
    </source>
</evidence>
<dbReference type="InterPro" id="IPR004146">
    <property type="entry name" value="DC1"/>
</dbReference>
<organism evidence="3 4">
    <name type="scientific">Gossypium klotzschianum</name>
    <dbReference type="NCBI Taxonomy" id="34286"/>
    <lineage>
        <taxon>Eukaryota</taxon>
        <taxon>Viridiplantae</taxon>
        <taxon>Streptophyta</taxon>
        <taxon>Embryophyta</taxon>
        <taxon>Tracheophyta</taxon>
        <taxon>Spermatophyta</taxon>
        <taxon>Magnoliopsida</taxon>
        <taxon>eudicotyledons</taxon>
        <taxon>Gunneridae</taxon>
        <taxon>Pentapetalae</taxon>
        <taxon>rosids</taxon>
        <taxon>malvids</taxon>
        <taxon>Malvales</taxon>
        <taxon>Malvaceae</taxon>
        <taxon>Malvoideae</taxon>
        <taxon>Gossypium</taxon>
    </lineage>
</organism>
<dbReference type="AlphaFoldDB" id="A0A7J8VSE3"/>
<dbReference type="Proteomes" id="UP000593573">
    <property type="component" value="Unassembled WGS sequence"/>
</dbReference>
<evidence type="ECO:0000313" key="3">
    <source>
        <dbReference type="EMBL" id="MBA0665319.1"/>
    </source>
</evidence>
<dbReference type="OrthoDB" id="987089at2759"/>
<dbReference type="InterPro" id="IPR046349">
    <property type="entry name" value="C1-like_sf"/>
</dbReference>
<reference evidence="3 4" key="1">
    <citation type="journal article" date="2019" name="Genome Biol. Evol.">
        <title>Insights into the evolution of the New World diploid cottons (Gossypium, subgenus Houzingenia) based on genome sequencing.</title>
        <authorList>
            <person name="Grover C.E."/>
            <person name="Arick M.A. 2nd"/>
            <person name="Thrash A."/>
            <person name="Conover J.L."/>
            <person name="Sanders W.S."/>
            <person name="Peterson D.G."/>
            <person name="Frelichowski J.E."/>
            <person name="Scheffler J.A."/>
            <person name="Scheffler B.E."/>
            <person name="Wendel J.F."/>
        </authorList>
    </citation>
    <scope>NUCLEOTIDE SEQUENCE [LARGE SCALE GENOMIC DNA]</scope>
    <source>
        <strain evidence="3">57</strain>
        <tissue evidence="3">Leaf</tissue>
    </source>
</reference>
<feature type="domain" description="DC1" evidence="2">
    <location>
        <begin position="122"/>
        <end position="170"/>
    </location>
</feature>
<comment type="caution">
    <text evidence="3">The sequence shown here is derived from an EMBL/GenBank/DDBJ whole genome shotgun (WGS) entry which is preliminary data.</text>
</comment>
<accession>A0A7J8VSE3</accession>
<gene>
    <name evidence="3" type="ORF">Goklo_005181</name>
</gene>
<dbReference type="SUPFAM" id="SSF57889">
    <property type="entry name" value="Cysteine-rich domain"/>
    <property type="match status" value="2"/>
</dbReference>